<dbReference type="PANTHER" id="PTHR43295">
    <property type="entry name" value="ARGININE DECARBOXYLASE"/>
    <property type="match status" value="1"/>
</dbReference>
<dbReference type="RefSeq" id="XP_040782728.1">
    <property type="nucleotide sequence ID" value="XM_040937413.1"/>
</dbReference>
<keyword evidence="3" id="KW-0745">Spermidine biosynthesis</keyword>
<evidence type="ECO:0000256" key="1">
    <source>
        <dbReference type="ARBA" id="ARBA00001933"/>
    </source>
</evidence>
<dbReference type="InterPro" id="IPR022644">
    <property type="entry name" value="De-COase2_N"/>
</dbReference>
<gene>
    <name evidence="5" type="ORF">K460DRAFT_410767</name>
</gene>
<evidence type="ECO:0000256" key="2">
    <source>
        <dbReference type="ARBA" id="ARBA00022898"/>
    </source>
</evidence>
<evidence type="ECO:0000313" key="5">
    <source>
        <dbReference type="EMBL" id="KAF1840165.1"/>
    </source>
</evidence>
<keyword evidence="6" id="KW-1185">Reference proteome</keyword>
<evidence type="ECO:0000259" key="4">
    <source>
        <dbReference type="Pfam" id="PF02784"/>
    </source>
</evidence>
<comment type="cofactor">
    <cofactor evidence="1 3">
        <name>pyridoxal 5'-phosphate</name>
        <dbReference type="ChEBI" id="CHEBI:597326"/>
    </cofactor>
</comment>
<comment type="similarity">
    <text evidence="3">Belongs to the Orn/Lys/Arg decarboxylase class-II family. SpeA subfamily.</text>
</comment>
<dbReference type="SUPFAM" id="SSF50621">
    <property type="entry name" value="Alanine racemase C-terminal domain-like"/>
    <property type="match status" value="1"/>
</dbReference>
<protein>
    <recommendedName>
        <fullName evidence="3">Arginine decarboxylase</fullName>
        <ecNumber evidence="3">4.1.1.19</ecNumber>
    </recommendedName>
</protein>
<comment type="catalytic activity">
    <reaction evidence="3">
        <text>L-arginine + H(+) = agmatine + CO2</text>
        <dbReference type="Rhea" id="RHEA:17641"/>
        <dbReference type="ChEBI" id="CHEBI:15378"/>
        <dbReference type="ChEBI" id="CHEBI:16526"/>
        <dbReference type="ChEBI" id="CHEBI:32682"/>
        <dbReference type="ChEBI" id="CHEBI:58145"/>
        <dbReference type="EC" id="4.1.1.19"/>
    </reaction>
</comment>
<dbReference type="Proteomes" id="UP000800039">
    <property type="component" value="Unassembled WGS sequence"/>
</dbReference>
<dbReference type="GO" id="GO:0008792">
    <property type="term" value="F:arginine decarboxylase activity"/>
    <property type="evidence" value="ECO:0007669"/>
    <property type="project" value="UniProtKB-EC"/>
</dbReference>
<dbReference type="InterPro" id="IPR029066">
    <property type="entry name" value="PLP-binding_barrel"/>
</dbReference>
<dbReference type="Pfam" id="PF02784">
    <property type="entry name" value="Orn_Arg_deC_N"/>
    <property type="match status" value="1"/>
</dbReference>
<organism evidence="5 6">
    <name type="scientific">Cucurbitaria berberidis CBS 394.84</name>
    <dbReference type="NCBI Taxonomy" id="1168544"/>
    <lineage>
        <taxon>Eukaryota</taxon>
        <taxon>Fungi</taxon>
        <taxon>Dikarya</taxon>
        <taxon>Ascomycota</taxon>
        <taxon>Pezizomycotina</taxon>
        <taxon>Dothideomycetes</taxon>
        <taxon>Pleosporomycetidae</taxon>
        <taxon>Pleosporales</taxon>
        <taxon>Pleosporineae</taxon>
        <taxon>Cucurbitariaceae</taxon>
        <taxon>Cucurbitaria</taxon>
    </lineage>
</organism>
<dbReference type="OrthoDB" id="3717802at2759"/>
<dbReference type="Gene3D" id="2.40.37.10">
    <property type="entry name" value="Lyase, Ornithine Decarboxylase, Chain A, domain 1"/>
    <property type="match status" value="1"/>
</dbReference>
<keyword evidence="2 3" id="KW-0663">Pyridoxal phosphate</keyword>
<keyword evidence="3" id="KW-0210">Decarboxylase</keyword>
<accession>A0A9P4G6Y2</accession>
<dbReference type="SUPFAM" id="SSF51419">
    <property type="entry name" value="PLP-binding barrel"/>
    <property type="match status" value="1"/>
</dbReference>
<dbReference type="InterPro" id="IPR009006">
    <property type="entry name" value="Ala_racemase/Decarboxylase_C"/>
</dbReference>
<dbReference type="GO" id="GO:0006527">
    <property type="term" value="P:L-arginine catabolic process"/>
    <property type="evidence" value="ECO:0007669"/>
    <property type="project" value="InterPro"/>
</dbReference>
<dbReference type="GO" id="GO:0008295">
    <property type="term" value="P:spermidine biosynthetic process"/>
    <property type="evidence" value="ECO:0007669"/>
    <property type="project" value="UniProtKB-KW"/>
</dbReference>
<proteinExistence type="inferred from homology"/>
<comment type="cofactor">
    <cofactor evidence="3">
        <name>Mg(2+)</name>
        <dbReference type="ChEBI" id="CHEBI:18420"/>
    </cofactor>
</comment>
<dbReference type="EMBL" id="ML976620">
    <property type="protein sequence ID" value="KAF1840165.1"/>
    <property type="molecule type" value="Genomic_DNA"/>
</dbReference>
<dbReference type="PANTHER" id="PTHR43295:SF9">
    <property type="entry name" value="BIOSYNTHETIC ARGININE DECARBOXYLASE"/>
    <property type="match status" value="1"/>
</dbReference>
<dbReference type="GO" id="GO:0033388">
    <property type="term" value="P:putrescine biosynthetic process from arginine"/>
    <property type="evidence" value="ECO:0007669"/>
    <property type="project" value="TreeGrafter"/>
</dbReference>
<reference evidence="5" key="1">
    <citation type="submission" date="2020-01" db="EMBL/GenBank/DDBJ databases">
        <authorList>
            <consortium name="DOE Joint Genome Institute"/>
            <person name="Haridas S."/>
            <person name="Albert R."/>
            <person name="Binder M."/>
            <person name="Bloem J."/>
            <person name="Labutti K."/>
            <person name="Salamov A."/>
            <person name="Andreopoulos B."/>
            <person name="Baker S.E."/>
            <person name="Barry K."/>
            <person name="Bills G."/>
            <person name="Bluhm B.H."/>
            <person name="Cannon C."/>
            <person name="Castanera R."/>
            <person name="Culley D.E."/>
            <person name="Daum C."/>
            <person name="Ezra D."/>
            <person name="Gonzalez J.B."/>
            <person name="Henrissat B."/>
            <person name="Kuo A."/>
            <person name="Liang C."/>
            <person name="Lipzen A."/>
            <person name="Lutzoni F."/>
            <person name="Magnuson J."/>
            <person name="Mondo S."/>
            <person name="Nolan M."/>
            <person name="Ohm R."/>
            <person name="Pangilinan J."/>
            <person name="Park H.-J."/>
            <person name="Ramirez L."/>
            <person name="Alfaro M."/>
            <person name="Sun H."/>
            <person name="Tritt A."/>
            <person name="Yoshinaga Y."/>
            <person name="Zwiers L.-H."/>
            <person name="Turgeon B.G."/>
            <person name="Goodwin S.B."/>
            <person name="Spatafora J.W."/>
            <person name="Crous P.W."/>
            <person name="Grigoriev I.V."/>
        </authorList>
    </citation>
    <scope>NUCLEOTIDE SEQUENCE</scope>
    <source>
        <strain evidence="5">CBS 394.84</strain>
    </source>
</reference>
<keyword evidence="3" id="KW-0460">Magnesium</keyword>
<evidence type="ECO:0000256" key="3">
    <source>
        <dbReference type="RuleBase" id="RU003740"/>
    </source>
</evidence>
<dbReference type="AlphaFoldDB" id="A0A9P4G6Y2"/>
<comment type="pathway">
    <text evidence="3">Amine and polyamine biosynthesis; agmatine biosynthesis; agmatine from L-arginine: step 1/1.</text>
</comment>
<dbReference type="InterPro" id="IPR002985">
    <property type="entry name" value="Arg_decrbxlase"/>
</dbReference>
<evidence type="ECO:0000313" key="6">
    <source>
        <dbReference type="Proteomes" id="UP000800039"/>
    </source>
</evidence>
<feature type="domain" description="Orn/DAP/Arg decarboxylase 2 N-terminal" evidence="4">
    <location>
        <begin position="69"/>
        <end position="321"/>
    </location>
</feature>
<keyword evidence="3" id="KW-0456">Lyase</keyword>
<dbReference type="Gene3D" id="3.20.20.10">
    <property type="entry name" value="Alanine racemase"/>
    <property type="match status" value="1"/>
</dbReference>
<name>A0A9P4G6Y2_9PLEO</name>
<sequence length="507" mass="58001">MIRPLCTPSNSEETYHDLIHQTFNFPTPEFHVESNELYFNNVPLMDLVKQYGTPLKITYLPKISEHIQRVTSTFRNAMKRYYYQGNYTYCYCTKSSHFRFVLDEVLKDGNVHLETSSAFDVPIVRELYRTSKIDKRTYIICNGSKRPSYTKQISELIQDGFNVIPVLDSLSELDAYQDSDAETVNLGIRIATDEASDLPFHTSRLGIRYSDVTDLYHSSIDRNPKFKLKLLHFFVNTGIKDTAYYWTELGLFLHKYCELRKVCPDLDSIDIGGGLPIQHALDDSYDYEGMVDQIISVIQKTCTRHSVPVPHLFTEFGSYTVGESGATIYRIIEQKRQNDAESWYMIDGSFITHLPDTWGINQKFITLPLNNWDSSYQKVLLGGLTCDSRDFYAHPKELHLPVFDQEMQGQYIGFFHTGAYQEALGGYGGISHCLIPAPQHVIVDRDEHGRMTSRLFAPEQDSEYMMQFLGYTTSKGPQATGLQVALRHDVSHSEAGRSASVRTQCST</sequence>
<comment type="caution">
    <text evidence="5">The sequence shown here is derived from an EMBL/GenBank/DDBJ whole genome shotgun (WGS) entry which is preliminary data.</text>
</comment>
<dbReference type="GeneID" id="63854663"/>
<dbReference type="EC" id="4.1.1.19" evidence="3"/>